<dbReference type="GO" id="GO:0008234">
    <property type="term" value="F:cysteine-type peptidase activity"/>
    <property type="evidence" value="ECO:0007669"/>
    <property type="project" value="UniProtKB-KW"/>
</dbReference>
<protein>
    <submittedName>
        <fullName evidence="7">Peptidase P60</fullName>
    </submittedName>
</protein>
<keyword evidence="4" id="KW-0788">Thiol protease</keyword>
<evidence type="ECO:0000256" key="5">
    <source>
        <dbReference type="SAM" id="MobiDB-lite"/>
    </source>
</evidence>
<dbReference type="AlphaFoldDB" id="A0A919AKA4"/>
<feature type="compositionally biased region" description="Polar residues" evidence="5">
    <location>
        <begin position="13"/>
        <end position="32"/>
    </location>
</feature>
<evidence type="ECO:0000259" key="6">
    <source>
        <dbReference type="PROSITE" id="PS51935"/>
    </source>
</evidence>
<evidence type="ECO:0000256" key="4">
    <source>
        <dbReference type="ARBA" id="ARBA00022807"/>
    </source>
</evidence>
<dbReference type="Proteomes" id="UP000630923">
    <property type="component" value="Unassembled WGS sequence"/>
</dbReference>
<feature type="domain" description="NlpC/P60" evidence="6">
    <location>
        <begin position="150"/>
        <end position="269"/>
    </location>
</feature>
<evidence type="ECO:0000313" key="7">
    <source>
        <dbReference type="EMBL" id="GHF12748.1"/>
    </source>
</evidence>
<keyword evidence="2" id="KW-0645">Protease</keyword>
<proteinExistence type="inferred from homology"/>
<keyword evidence="8" id="KW-1185">Reference proteome</keyword>
<evidence type="ECO:0000256" key="3">
    <source>
        <dbReference type="ARBA" id="ARBA00022801"/>
    </source>
</evidence>
<dbReference type="PANTHER" id="PTHR47359:SF3">
    <property type="entry name" value="NLP_P60 DOMAIN-CONTAINING PROTEIN-RELATED"/>
    <property type="match status" value="1"/>
</dbReference>
<dbReference type="InterPro" id="IPR038765">
    <property type="entry name" value="Papain-like_cys_pep_sf"/>
</dbReference>
<organism evidence="7 8">
    <name type="scientific">Kordiimonas sediminis</name>
    <dbReference type="NCBI Taxonomy" id="1735581"/>
    <lineage>
        <taxon>Bacteria</taxon>
        <taxon>Pseudomonadati</taxon>
        <taxon>Pseudomonadota</taxon>
        <taxon>Alphaproteobacteria</taxon>
        <taxon>Kordiimonadales</taxon>
        <taxon>Kordiimonadaceae</taxon>
        <taxon>Kordiimonas</taxon>
    </lineage>
</organism>
<dbReference type="Pfam" id="PF18348">
    <property type="entry name" value="SH3_16"/>
    <property type="match status" value="1"/>
</dbReference>
<dbReference type="SUPFAM" id="SSF54001">
    <property type="entry name" value="Cysteine proteinases"/>
    <property type="match status" value="1"/>
</dbReference>
<feature type="region of interest" description="Disordered" evidence="5">
    <location>
        <begin position="13"/>
        <end position="43"/>
    </location>
</feature>
<dbReference type="Pfam" id="PF00877">
    <property type="entry name" value="NLPC_P60"/>
    <property type="match status" value="1"/>
</dbReference>
<gene>
    <name evidence="7" type="ORF">GCM10017044_03390</name>
</gene>
<name>A0A919AKA4_9PROT</name>
<comment type="caution">
    <text evidence="7">The sequence shown here is derived from an EMBL/GenBank/DDBJ whole genome shotgun (WGS) entry which is preliminary data.</text>
</comment>
<dbReference type="GO" id="GO:0006508">
    <property type="term" value="P:proteolysis"/>
    <property type="evidence" value="ECO:0007669"/>
    <property type="project" value="UniProtKB-KW"/>
</dbReference>
<dbReference type="PROSITE" id="PS51935">
    <property type="entry name" value="NLPC_P60"/>
    <property type="match status" value="1"/>
</dbReference>
<comment type="similarity">
    <text evidence="1">Belongs to the peptidase C40 family.</text>
</comment>
<evidence type="ECO:0000256" key="2">
    <source>
        <dbReference type="ARBA" id="ARBA00022670"/>
    </source>
</evidence>
<reference evidence="7" key="1">
    <citation type="journal article" date="2014" name="Int. J. Syst. Evol. Microbiol.">
        <title>Complete genome sequence of Corynebacterium casei LMG S-19264T (=DSM 44701T), isolated from a smear-ripened cheese.</title>
        <authorList>
            <consortium name="US DOE Joint Genome Institute (JGI-PGF)"/>
            <person name="Walter F."/>
            <person name="Albersmeier A."/>
            <person name="Kalinowski J."/>
            <person name="Ruckert C."/>
        </authorList>
    </citation>
    <scope>NUCLEOTIDE SEQUENCE</scope>
    <source>
        <strain evidence="7">KCTC 42590</strain>
    </source>
</reference>
<evidence type="ECO:0000313" key="8">
    <source>
        <dbReference type="Proteomes" id="UP000630923"/>
    </source>
</evidence>
<dbReference type="PANTHER" id="PTHR47359">
    <property type="entry name" value="PEPTIDOGLYCAN DL-ENDOPEPTIDASE CWLO"/>
    <property type="match status" value="1"/>
</dbReference>
<dbReference type="InterPro" id="IPR000064">
    <property type="entry name" value="NLP_P60_dom"/>
</dbReference>
<accession>A0A919AKA4</accession>
<dbReference type="InterPro" id="IPR051794">
    <property type="entry name" value="PG_Endopeptidase_C40"/>
</dbReference>
<evidence type="ECO:0000256" key="1">
    <source>
        <dbReference type="ARBA" id="ARBA00007074"/>
    </source>
</evidence>
<keyword evidence="3" id="KW-0378">Hydrolase</keyword>
<dbReference type="InterPro" id="IPR041382">
    <property type="entry name" value="SH3_16"/>
</dbReference>
<sequence length="276" mass="29902">MLKMPDLIDPTGLVNSHPSLSSPSAATHSVCSARTPMKAEPDGSGQTINELLFGELVQVVASDGTWCKVISLTDNYTGWILADALSEPPSAPTHYIAVKSAHTYDRPHLKASPVHHLSAGALITVTDTEKRYFRIEDGSWIFSGHVRRLGDYDADPLDFAMQFLGTPYLWGSRSAAGIDCSGLVQISCAQAGIRTLRDSGMQWESLGTHLDTNDIPRKGDLAFFPGHVGYMVSETHILHANATNMAVTIDPLVDVTAWVAADTDKPSFSGFKRLHI</sequence>
<dbReference type="Gene3D" id="2.30.30.40">
    <property type="entry name" value="SH3 Domains"/>
    <property type="match status" value="1"/>
</dbReference>
<dbReference type="EMBL" id="BNCI01000001">
    <property type="protein sequence ID" value="GHF12748.1"/>
    <property type="molecule type" value="Genomic_DNA"/>
</dbReference>
<reference evidence="7" key="2">
    <citation type="submission" date="2020-09" db="EMBL/GenBank/DDBJ databases">
        <authorList>
            <person name="Sun Q."/>
            <person name="Kim S."/>
        </authorList>
    </citation>
    <scope>NUCLEOTIDE SEQUENCE</scope>
    <source>
        <strain evidence="7">KCTC 42590</strain>
    </source>
</reference>
<dbReference type="Gene3D" id="3.90.1720.10">
    <property type="entry name" value="endopeptidase domain like (from Nostoc punctiforme)"/>
    <property type="match status" value="1"/>
</dbReference>